<comment type="caution">
    <text evidence="1">The sequence shown here is derived from an EMBL/GenBank/DDBJ whole genome shotgun (WGS) entry which is preliminary data.</text>
</comment>
<sequence length="70" mass="7939">MVKMVVVLNQPQMCFNFCHPFLHESPTILTPFLKRTLSSFARSFTYCSNPAMEGKLGVEAKEAQSGEWKV</sequence>
<dbReference type="AlphaFoldDB" id="A0AAV5LHS7"/>
<accession>A0AAV5LHS7</accession>
<evidence type="ECO:0000313" key="2">
    <source>
        <dbReference type="Proteomes" id="UP001054252"/>
    </source>
</evidence>
<organism evidence="1 2">
    <name type="scientific">Rubroshorea leprosula</name>
    <dbReference type="NCBI Taxonomy" id="152421"/>
    <lineage>
        <taxon>Eukaryota</taxon>
        <taxon>Viridiplantae</taxon>
        <taxon>Streptophyta</taxon>
        <taxon>Embryophyta</taxon>
        <taxon>Tracheophyta</taxon>
        <taxon>Spermatophyta</taxon>
        <taxon>Magnoliopsida</taxon>
        <taxon>eudicotyledons</taxon>
        <taxon>Gunneridae</taxon>
        <taxon>Pentapetalae</taxon>
        <taxon>rosids</taxon>
        <taxon>malvids</taxon>
        <taxon>Malvales</taxon>
        <taxon>Dipterocarpaceae</taxon>
        <taxon>Rubroshorea</taxon>
    </lineage>
</organism>
<reference evidence="1 2" key="1">
    <citation type="journal article" date="2021" name="Commun. Biol.">
        <title>The genome of Shorea leprosula (Dipterocarpaceae) highlights the ecological relevance of drought in aseasonal tropical rainforests.</title>
        <authorList>
            <person name="Ng K.K.S."/>
            <person name="Kobayashi M.J."/>
            <person name="Fawcett J.A."/>
            <person name="Hatakeyama M."/>
            <person name="Paape T."/>
            <person name="Ng C.H."/>
            <person name="Ang C.C."/>
            <person name="Tnah L.H."/>
            <person name="Lee C.T."/>
            <person name="Nishiyama T."/>
            <person name="Sese J."/>
            <person name="O'Brien M.J."/>
            <person name="Copetti D."/>
            <person name="Mohd Noor M.I."/>
            <person name="Ong R.C."/>
            <person name="Putra M."/>
            <person name="Sireger I.Z."/>
            <person name="Indrioko S."/>
            <person name="Kosugi Y."/>
            <person name="Izuno A."/>
            <person name="Isagi Y."/>
            <person name="Lee S.L."/>
            <person name="Shimizu K.K."/>
        </authorList>
    </citation>
    <scope>NUCLEOTIDE SEQUENCE [LARGE SCALE GENOMIC DNA]</scope>
    <source>
        <strain evidence="1">214</strain>
    </source>
</reference>
<gene>
    <name evidence="1" type="ORF">SLEP1_g44832</name>
</gene>
<proteinExistence type="predicted"/>
<protein>
    <submittedName>
        <fullName evidence="1">Uncharacterized protein</fullName>
    </submittedName>
</protein>
<name>A0AAV5LHS7_9ROSI</name>
<evidence type="ECO:0000313" key="1">
    <source>
        <dbReference type="EMBL" id="GKV36733.1"/>
    </source>
</evidence>
<keyword evidence="2" id="KW-1185">Reference proteome</keyword>
<dbReference type="Proteomes" id="UP001054252">
    <property type="component" value="Unassembled WGS sequence"/>
</dbReference>
<dbReference type="EMBL" id="BPVZ01000118">
    <property type="protein sequence ID" value="GKV36733.1"/>
    <property type="molecule type" value="Genomic_DNA"/>
</dbReference>